<dbReference type="Gene3D" id="3.40.30.10">
    <property type="entry name" value="Glutaredoxin"/>
    <property type="match status" value="1"/>
</dbReference>
<protein>
    <submittedName>
        <fullName evidence="1">NrdH-redoxin</fullName>
    </submittedName>
</protein>
<comment type="caution">
    <text evidence="1">The sequence shown here is derived from an EMBL/GenBank/DDBJ whole genome shotgun (WGS) entry which is preliminary data.</text>
</comment>
<dbReference type="SUPFAM" id="SSF52833">
    <property type="entry name" value="Thioredoxin-like"/>
    <property type="match status" value="1"/>
</dbReference>
<keyword evidence="2" id="KW-1185">Reference proteome</keyword>
<sequence>MPLILYQRDDCHLCDAAVAVLAQARAGDFASVFIDDDEALEARYGTRVPVLADVNGRELDWPFDAARLRGWLDGSG</sequence>
<evidence type="ECO:0000313" key="1">
    <source>
        <dbReference type="EMBL" id="GHH47971.1"/>
    </source>
</evidence>
<dbReference type="InterPro" id="IPR036249">
    <property type="entry name" value="Thioredoxin-like_sf"/>
</dbReference>
<dbReference type="Pfam" id="PF05768">
    <property type="entry name" value="Glrx-like"/>
    <property type="match status" value="1"/>
</dbReference>
<gene>
    <name evidence="1" type="ORF">GCM10009090_05090</name>
</gene>
<proteinExistence type="predicted"/>
<dbReference type="Proteomes" id="UP000623958">
    <property type="component" value="Unassembled WGS sequence"/>
</dbReference>
<name>A0A919F5N6_9XANT</name>
<organism evidence="1 2">
    <name type="scientific">Xanthomonas boreopolis</name>
    <dbReference type="NCBI Taxonomy" id="86183"/>
    <lineage>
        <taxon>Bacteria</taxon>
        <taxon>Pseudomonadati</taxon>
        <taxon>Pseudomonadota</taxon>
        <taxon>Gammaproteobacteria</taxon>
        <taxon>Lysobacterales</taxon>
        <taxon>Lysobacteraceae</taxon>
        <taxon>Xanthomonas</taxon>
    </lineage>
</organism>
<dbReference type="EMBL" id="BNBA01000003">
    <property type="protein sequence ID" value="GHH47971.1"/>
    <property type="molecule type" value="Genomic_DNA"/>
</dbReference>
<dbReference type="RefSeq" id="WP_140719089.1">
    <property type="nucleotide sequence ID" value="NZ_BNBA01000003.1"/>
</dbReference>
<evidence type="ECO:0000313" key="2">
    <source>
        <dbReference type="Proteomes" id="UP000623958"/>
    </source>
</evidence>
<dbReference type="InterPro" id="IPR008554">
    <property type="entry name" value="Glutaredoxin-like"/>
</dbReference>
<dbReference type="AlphaFoldDB" id="A0A919F5N6"/>
<accession>A0A919F5N6</accession>
<reference evidence="1" key="1">
    <citation type="journal article" date="2014" name="Int. J. Syst. Evol. Microbiol.">
        <title>Complete genome sequence of Corynebacterium casei LMG S-19264T (=DSM 44701T), isolated from a smear-ripened cheese.</title>
        <authorList>
            <consortium name="US DOE Joint Genome Institute (JGI-PGF)"/>
            <person name="Walter F."/>
            <person name="Albersmeier A."/>
            <person name="Kalinowski J."/>
            <person name="Ruckert C."/>
        </authorList>
    </citation>
    <scope>NUCLEOTIDE SEQUENCE</scope>
    <source>
        <strain evidence="1">JCM 13306</strain>
    </source>
</reference>
<reference evidence="1" key="2">
    <citation type="submission" date="2020-09" db="EMBL/GenBank/DDBJ databases">
        <authorList>
            <person name="Sun Q."/>
            <person name="Ohkuma M."/>
        </authorList>
    </citation>
    <scope>NUCLEOTIDE SEQUENCE</scope>
    <source>
        <strain evidence="1">JCM 13306</strain>
    </source>
</reference>